<dbReference type="GO" id="GO:0016758">
    <property type="term" value="F:hexosyltransferase activity"/>
    <property type="evidence" value="ECO:0007669"/>
    <property type="project" value="UniProtKB-ARBA"/>
</dbReference>
<keyword evidence="2" id="KW-0808">Transferase</keyword>
<dbReference type="PANTHER" id="PTHR22916:SF67">
    <property type="entry name" value="COLANIC ACID BIOSYNTHESIS GLYCOSYL TRANSFERASE WCAE-RELATED"/>
    <property type="match status" value="1"/>
</dbReference>
<dbReference type="Pfam" id="PF00535">
    <property type="entry name" value="Glycos_transf_2"/>
    <property type="match status" value="1"/>
</dbReference>
<dbReference type="Gene3D" id="3.90.550.10">
    <property type="entry name" value="Spore Coat Polysaccharide Biosynthesis Protein SpsA, Chain A"/>
    <property type="match status" value="1"/>
</dbReference>
<evidence type="ECO:0000313" key="3">
    <source>
        <dbReference type="Proteomes" id="UP000245670"/>
    </source>
</evidence>
<comment type="caution">
    <text evidence="2">The sequence shown here is derived from an EMBL/GenBank/DDBJ whole genome shotgun (WGS) entry which is preliminary data.</text>
</comment>
<evidence type="ECO:0000259" key="1">
    <source>
        <dbReference type="Pfam" id="PF00535"/>
    </source>
</evidence>
<dbReference type="PANTHER" id="PTHR22916">
    <property type="entry name" value="GLYCOSYLTRANSFERASE"/>
    <property type="match status" value="1"/>
</dbReference>
<dbReference type="InterPro" id="IPR029044">
    <property type="entry name" value="Nucleotide-diphossugar_trans"/>
</dbReference>
<dbReference type="AlphaFoldDB" id="A0A2U2J7F8"/>
<proteinExistence type="predicted"/>
<feature type="domain" description="Glycosyltransferase 2-like" evidence="1">
    <location>
        <begin position="5"/>
        <end position="88"/>
    </location>
</feature>
<dbReference type="RefSeq" id="WP_109405643.1">
    <property type="nucleotide sequence ID" value="NZ_QFFG01000006.1"/>
</dbReference>
<organism evidence="2 3">
    <name type="scientific">Polaribacter aquimarinus</name>
    <dbReference type="NCBI Taxonomy" id="2100726"/>
    <lineage>
        <taxon>Bacteria</taxon>
        <taxon>Pseudomonadati</taxon>
        <taxon>Bacteroidota</taxon>
        <taxon>Flavobacteriia</taxon>
        <taxon>Flavobacteriales</taxon>
        <taxon>Flavobacteriaceae</taxon>
    </lineage>
</organism>
<dbReference type="SUPFAM" id="SSF53448">
    <property type="entry name" value="Nucleotide-diphospho-sugar transferases"/>
    <property type="match status" value="1"/>
</dbReference>
<dbReference type="InterPro" id="IPR001173">
    <property type="entry name" value="Glyco_trans_2-like"/>
</dbReference>
<dbReference type="OrthoDB" id="9788101at2"/>
<keyword evidence="3" id="KW-1185">Reference proteome</keyword>
<gene>
    <name evidence="2" type="ORF">DIS07_12735</name>
</gene>
<name>A0A2U2J7F8_9FLAO</name>
<dbReference type="Proteomes" id="UP000245670">
    <property type="component" value="Unassembled WGS sequence"/>
</dbReference>
<sequence>MKQLSIITINYNNEKGLKNTIDSVVSQTFKDFEFIIIDGNSNDDSVNHILAAQEKITFWLSENDTGIYNAMNKGINKAKGEYLLFLNSGDSLNGINALHNFINHKGFFGDIIYGDYKFDIGEKIFPNNLTPLFFIKSSLPHQSTFIKKSIFKEMGNYNEQYSIASDREFFIKCFLSEKYKFKHINILLTSFDLLGISNNPEYATIKEKEDREILESNFGIYYKDYKHLLILEKKINEFKRKTFRGIFKRIITKIKTYAKA</sequence>
<reference evidence="2 3" key="1">
    <citation type="submission" date="2018-05" db="EMBL/GenBank/DDBJ databases">
        <title>Polaribacter aquimarinus sp. nov., isolated from sediment in a sediment of sea.</title>
        <authorList>
            <person name="Lu D."/>
        </authorList>
    </citation>
    <scope>NUCLEOTIDE SEQUENCE [LARGE SCALE GENOMIC DNA]</scope>
    <source>
        <strain evidence="2 3">ZY113</strain>
    </source>
</reference>
<evidence type="ECO:0000313" key="2">
    <source>
        <dbReference type="EMBL" id="PWG04273.1"/>
    </source>
</evidence>
<dbReference type="CDD" id="cd06433">
    <property type="entry name" value="GT_2_WfgS_like"/>
    <property type="match status" value="1"/>
</dbReference>
<accession>A0A2U2J7F8</accession>
<protein>
    <submittedName>
        <fullName evidence="2">Glycosyltransferase</fullName>
    </submittedName>
</protein>
<dbReference type="EMBL" id="QFFG01000006">
    <property type="protein sequence ID" value="PWG04273.1"/>
    <property type="molecule type" value="Genomic_DNA"/>
</dbReference>